<accession>A0A921I9I4</accession>
<feature type="transmembrane region" description="Helical" evidence="5">
    <location>
        <begin position="330"/>
        <end position="352"/>
    </location>
</feature>
<dbReference type="AlphaFoldDB" id="A0A921I9I4"/>
<gene>
    <name evidence="7" type="ORF">K8V07_12770</name>
</gene>
<dbReference type="Proteomes" id="UP000747074">
    <property type="component" value="Unassembled WGS sequence"/>
</dbReference>
<name>A0A921I9I4_9BACE</name>
<dbReference type="PANTHER" id="PTHR37305">
    <property type="entry name" value="INTEGRAL MEMBRANE PROTEIN-RELATED"/>
    <property type="match status" value="1"/>
</dbReference>
<protein>
    <submittedName>
        <fullName evidence="7">ABC transporter permease</fullName>
    </submittedName>
</protein>
<evidence type="ECO:0000256" key="4">
    <source>
        <dbReference type="ARBA" id="ARBA00023136"/>
    </source>
</evidence>
<dbReference type="EMBL" id="DYVL01000152">
    <property type="protein sequence ID" value="HJG12784.1"/>
    <property type="molecule type" value="Genomic_DNA"/>
</dbReference>
<keyword evidence="4 5" id="KW-0472">Membrane</keyword>
<evidence type="ECO:0000256" key="1">
    <source>
        <dbReference type="ARBA" id="ARBA00004141"/>
    </source>
</evidence>
<keyword evidence="3 5" id="KW-1133">Transmembrane helix</keyword>
<feature type="transmembrane region" description="Helical" evidence="5">
    <location>
        <begin position="249"/>
        <end position="277"/>
    </location>
</feature>
<dbReference type="InterPro" id="IPR013525">
    <property type="entry name" value="ABC2_TM"/>
</dbReference>
<evidence type="ECO:0000256" key="2">
    <source>
        <dbReference type="ARBA" id="ARBA00022692"/>
    </source>
</evidence>
<dbReference type="GO" id="GO:0016020">
    <property type="term" value="C:membrane"/>
    <property type="evidence" value="ECO:0007669"/>
    <property type="project" value="UniProtKB-SubCell"/>
</dbReference>
<feature type="transmembrane region" description="Helical" evidence="5">
    <location>
        <begin position="206"/>
        <end position="228"/>
    </location>
</feature>
<proteinExistence type="predicted"/>
<reference evidence="7" key="1">
    <citation type="journal article" date="2021" name="PeerJ">
        <title>Extensive microbial diversity within the chicken gut microbiome revealed by metagenomics and culture.</title>
        <authorList>
            <person name="Gilroy R."/>
            <person name="Ravi A."/>
            <person name="Getino M."/>
            <person name="Pursley I."/>
            <person name="Horton D.L."/>
            <person name="Alikhan N.F."/>
            <person name="Baker D."/>
            <person name="Gharbi K."/>
            <person name="Hall N."/>
            <person name="Watson M."/>
            <person name="Adriaenssens E.M."/>
            <person name="Foster-Nyarko E."/>
            <person name="Jarju S."/>
            <person name="Secka A."/>
            <person name="Antonio M."/>
            <person name="Oren A."/>
            <person name="Chaudhuri R.R."/>
            <person name="La Ragione R."/>
            <person name="Hildebrand F."/>
            <person name="Pallen M.J."/>
        </authorList>
    </citation>
    <scope>NUCLEOTIDE SEQUENCE</scope>
    <source>
        <strain evidence="7">CHK154-13316</strain>
    </source>
</reference>
<feature type="transmembrane region" description="Helical" evidence="5">
    <location>
        <begin position="390"/>
        <end position="406"/>
    </location>
</feature>
<comment type="caution">
    <text evidence="7">The sequence shown here is derived from an EMBL/GenBank/DDBJ whole genome shotgun (WGS) entry which is preliminary data.</text>
</comment>
<evidence type="ECO:0000313" key="8">
    <source>
        <dbReference type="Proteomes" id="UP000747074"/>
    </source>
</evidence>
<dbReference type="PANTHER" id="PTHR37305:SF1">
    <property type="entry name" value="MEMBRANE PROTEIN"/>
    <property type="match status" value="1"/>
</dbReference>
<feature type="domain" description="ABC-2 type transporter transmembrane" evidence="6">
    <location>
        <begin position="59"/>
        <end position="346"/>
    </location>
</feature>
<dbReference type="Pfam" id="PF12698">
    <property type="entry name" value="ABC2_membrane_3"/>
    <property type="match status" value="1"/>
</dbReference>
<evidence type="ECO:0000256" key="5">
    <source>
        <dbReference type="SAM" id="Phobius"/>
    </source>
</evidence>
<comment type="subcellular location">
    <subcellularLocation>
        <location evidence="1">Membrane</location>
        <topology evidence="1">Multi-pass membrane protein</topology>
    </subcellularLocation>
</comment>
<reference evidence="7" key="2">
    <citation type="submission" date="2021-09" db="EMBL/GenBank/DDBJ databases">
        <authorList>
            <person name="Gilroy R."/>
        </authorList>
    </citation>
    <scope>NUCLEOTIDE SEQUENCE</scope>
    <source>
        <strain evidence="7">CHK154-13316</strain>
    </source>
</reference>
<evidence type="ECO:0000259" key="6">
    <source>
        <dbReference type="Pfam" id="PF12698"/>
    </source>
</evidence>
<feature type="transmembrane region" description="Helical" evidence="5">
    <location>
        <begin position="297"/>
        <end position="323"/>
    </location>
</feature>
<organism evidence="7 8">
    <name type="scientific">Bacteroides xylanisolvens</name>
    <dbReference type="NCBI Taxonomy" id="371601"/>
    <lineage>
        <taxon>Bacteria</taxon>
        <taxon>Pseudomonadati</taxon>
        <taxon>Bacteroidota</taxon>
        <taxon>Bacteroidia</taxon>
        <taxon>Bacteroidales</taxon>
        <taxon>Bacteroidaceae</taxon>
        <taxon>Bacteroides</taxon>
    </lineage>
</organism>
<feature type="transmembrane region" description="Helical" evidence="5">
    <location>
        <begin position="20"/>
        <end position="37"/>
    </location>
</feature>
<sequence length="418" mass="47890">MKKIAPLFIYEFKKICYRKIVWVIGSVILLLCAFLSISDLVSTSVYYEVNGKEVSGYEMMKINRQNARDLSGKLIDDTLLQEMNKSYTKAGTTDNSSQNVETSSDGNQMVVLSGDTEDDVGNDIQPYTPIYSFVQQIMGDSKDMLNSSANDIYAERENTISENRADQMLNEKEMDYWKRKDTQIKTPFTYAYSEGWSNMWEYAYPLNYMLLLMLAICLSNIFSIEYVRKTDAIIMCSRYGKTQLYYAKIFAGIVFGIIVAILFFGVTLLSSIIVYGADGFNTALQIAFPTATRNMSIGNAVCMLFLLFVLISVLYSVGIMFLSIIFKNSIAVMAIPVGIMFLTMLIDIPYQFRIASQIYDLLPTNLLVKWELWDDRLVSILEKCFTNFEIAPFVYVIVILLFLFLGKRKYQKYQIMVR</sequence>
<evidence type="ECO:0000256" key="3">
    <source>
        <dbReference type="ARBA" id="ARBA00022989"/>
    </source>
</evidence>
<dbReference type="GO" id="GO:0140359">
    <property type="term" value="F:ABC-type transporter activity"/>
    <property type="evidence" value="ECO:0007669"/>
    <property type="project" value="InterPro"/>
</dbReference>
<keyword evidence="2 5" id="KW-0812">Transmembrane</keyword>
<evidence type="ECO:0000313" key="7">
    <source>
        <dbReference type="EMBL" id="HJG12784.1"/>
    </source>
</evidence>